<accession>A0A8G2FI82</accession>
<proteinExistence type="predicted"/>
<sequence>MLRQYFASRFMGGNNPLRIGTIAVGNIYYIQDDGWWRDRYRGASICRNPWVVEAFLNGVYTAARRNPDTGRWENLYIAGRSDLAIVRSLRTGRRQIVTVRVLQLADDEGHHRAWPTYPDHPAAHLVERFLNRGHRRRSLRKAA</sequence>
<evidence type="ECO:0000313" key="1">
    <source>
        <dbReference type="EMBL" id="SIR52540.1"/>
    </source>
</evidence>
<dbReference type="EMBL" id="FTNE01000046">
    <property type="protein sequence ID" value="SIR52540.1"/>
    <property type="molecule type" value="Genomic_DNA"/>
</dbReference>
<organism evidence="1 2">
    <name type="scientific">Acidiphilium rubrum</name>
    <dbReference type="NCBI Taxonomy" id="526"/>
    <lineage>
        <taxon>Bacteria</taxon>
        <taxon>Pseudomonadati</taxon>
        <taxon>Pseudomonadota</taxon>
        <taxon>Alphaproteobacteria</taxon>
        <taxon>Acetobacterales</taxon>
        <taxon>Acidocellaceae</taxon>
        <taxon>Acidiphilium</taxon>
    </lineage>
</organism>
<evidence type="ECO:0000313" key="2">
    <source>
        <dbReference type="Proteomes" id="UP000186308"/>
    </source>
</evidence>
<keyword evidence="2" id="KW-1185">Reference proteome</keyword>
<name>A0A8G2FI82_ACIRU</name>
<gene>
    <name evidence="1" type="ORF">SAMN05421828_1466</name>
</gene>
<protein>
    <submittedName>
        <fullName evidence="1">Uncharacterized protein</fullName>
    </submittedName>
</protein>
<reference evidence="1 2" key="1">
    <citation type="submission" date="2017-01" db="EMBL/GenBank/DDBJ databases">
        <authorList>
            <person name="Varghese N."/>
            <person name="Submissions S."/>
        </authorList>
    </citation>
    <scope>NUCLEOTIDE SEQUENCE [LARGE SCALE GENOMIC DNA]</scope>
    <source>
        <strain evidence="1 2">ATCC 35905</strain>
    </source>
</reference>
<comment type="caution">
    <text evidence="1">The sequence shown here is derived from an EMBL/GenBank/DDBJ whole genome shotgun (WGS) entry which is preliminary data.</text>
</comment>
<dbReference type="RefSeq" id="WP_029314171.1">
    <property type="nucleotide sequence ID" value="NZ_FTNE01000046.1"/>
</dbReference>
<dbReference type="AlphaFoldDB" id="A0A8G2FI82"/>
<dbReference type="Proteomes" id="UP000186308">
    <property type="component" value="Unassembled WGS sequence"/>
</dbReference>